<feature type="domain" description="SIS" evidence="2">
    <location>
        <begin position="38"/>
        <end position="193"/>
    </location>
</feature>
<name>A0ABP8CM25_9ACTN</name>
<dbReference type="InterPro" id="IPR046348">
    <property type="entry name" value="SIS_dom_sf"/>
</dbReference>
<evidence type="ECO:0000256" key="1">
    <source>
        <dbReference type="ARBA" id="ARBA00006018"/>
    </source>
</evidence>
<reference evidence="4" key="1">
    <citation type="journal article" date="2019" name="Int. J. Syst. Evol. Microbiol.">
        <title>The Global Catalogue of Microorganisms (GCM) 10K type strain sequencing project: providing services to taxonomists for standard genome sequencing and annotation.</title>
        <authorList>
            <consortium name="The Broad Institute Genomics Platform"/>
            <consortium name="The Broad Institute Genome Sequencing Center for Infectious Disease"/>
            <person name="Wu L."/>
            <person name="Ma J."/>
        </authorList>
    </citation>
    <scope>NUCLEOTIDE SEQUENCE [LARGE SCALE GENOMIC DNA]</scope>
    <source>
        <strain evidence="4">JCM 17440</strain>
    </source>
</reference>
<dbReference type="RefSeq" id="WP_344905752.1">
    <property type="nucleotide sequence ID" value="NZ_BAABAS010000026.1"/>
</dbReference>
<evidence type="ECO:0000313" key="3">
    <source>
        <dbReference type="EMBL" id="GAA4240965.1"/>
    </source>
</evidence>
<proteinExistence type="inferred from homology"/>
<gene>
    <name evidence="3" type="ORF">GCM10022254_67910</name>
</gene>
<dbReference type="Pfam" id="PF13580">
    <property type="entry name" value="SIS_2"/>
    <property type="match status" value="1"/>
</dbReference>
<dbReference type="Pfam" id="PF01455">
    <property type="entry name" value="HupF_HypC"/>
    <property type="match status" value="1"/>
</dbReference>
<evidence type="ECO:0000313" key="4">
    <source>
        <dbReference type="Proteomes" id="UP001501710"/>
    </source>
</evidence>
<comment type="caution">
    <text evidence="3">The sequence shown here is derived from an EMBL/GenBank/DDBJ whole genome shotgun (WGS) entry which is preliminary data.</text>
</comment>
<keyword evidence="4" id="KW-1185">Reference proteome</keyword>
<accession>A0ABP8CM25</accession>
<dbReference type="InterPro" id="IPR001347">
    <property type="entry name" value="SIS_dom"/>
</dbReference>
<dbReference type="EMBL" id="BAABAS010000026">
    <property type="protein sequence ID" value="GAA4240965.1"/>
    <property type="molecule type" value="Genomic_DNA"/>
</dbReference>
<dbReference type="PANTHER" id="PTHR30390">
    <property type="entry name" value="SEDOHEPTULOSE 7-PHOSPHATE ISOMERASE / DNAA INITIATOR-ASSOCIATING FACTOR FOR REPLICATION INITIATION"/>
    <property type="match status" value="1"/>
</dbReference>
<dbReference type="Gene3D" id="3.40.50.10490">
    <property type="entry name" value="Glucose-6-phosphate isomerase like protein, domain 1"/>
    <property type="match status" value="1"/>
</dbReference>
<protein>
    <recommendedName>
        <fullName evidence="2">SIS domain-containing protein</fullName>
    </recommendedName>
</protein>
<comment type="similarity">
    <text evidence="1">Belongs to the HupF/HypC family.</text>
</comment>
<dbReference type="InterPro" id="IPR035461">
    <property type="entry name" value="GmhA/DiaA"/>
</dbReference>
<evidence type="ECO:0000259" key="2">
    <source>
        <dbReference type="PROSITE" id="PS51464"/>
    </source>
</evidence>
<sequence>MSVDQSVSAVRSAFARRVAPGRALGDDAPVIAAACRDMAARFQRGGRLFVFGNGGAATDAQHVAVEFVHPVVVGKRALPAICLTDDAAVLSGIAGAHGFDAVFARQLHLLAGPDDIALGISADGRCPNVLEGLRTANELGMCTVALVGGDGNVAADHVVTARSDDPSVVKEVHVTAYHVLWELVHVFFEQPGALECHDGVCVTCSDTALPLRVREIIGDGLAIVDTNSGPEEISVALVNAHPGDIVLVHAKEAIALVEGAS</sequence>
<dbReference type="PROSITE" id="PS51464">
    <property type="entry name" value="SIS"/>
    <property type="match status" value="1"/>
</dbReference>
<dbReference type="Proteomes" id="UP001501710">
    <property type="component" value="Unassembled WGS sequence"/>
</dbReference>
<dbReference type="InterPro" id="IPR050099">
    <property type="entry name" value="SIS_GmhA/DiaA_subfam"/>
</dbReference>
<dbReference type="SUPFAM" id="SSF159127">
    <property type="entry name" value="HupF/HypC-like"/>
    <property type="match status" value="1"/>
</dbReference>
<dbReference type="CDD" id="cd05006">
    <property type="entry name" value="SIS_GmhA"/>
    <property type="match status" value="1"/>
</dbReference>
<dbReference type="InterPro" id="IPR001109">
    <property type="entry name" value="Hydrogenase_HupF/HypC"/>
</dbReference>
<dbReference type="Gene3D" id="2.30.30.140">
    <property type="match status" value="1"/>
</dbReference>
<dbReference type="SUPFAM" id="SSF53697">
    <property type="entry name" value="SIS domain"/>
    <property type="match status" value="1"/>
</dbReference>
<organism evidence="3 4">
    <name type="scientific">Actinomadura meridiana</name>
    <dbReference type="NCBI Taxonomy" id="559626"/>
    <lineage>
        <taxon>Bacteria</taxon>
        <taxon>Bacillati</taxon>
        <taxon>Actinomycetota</taxon>
        <taxon>Actinomycetes</taxon>
        <taxon>Streptosporangiales</taxon>
        <taxon>Thermomonosporaceae</taxon>
        <taxon>Actinomadura</taxon>
    </lineage>
</organism>